<keyword evidence="3 7" id="KW-0479">Metal-binding</keyword>
<name>A0A1I0V3F6_9BACI</name>
<keyword evidence="12" id="KW-1185">Reference proteome</keyword>
<dbReference type="PANTHER" id="PTHR37823">
    <property type="entry name" value="CYTOCHROME C-553-LIKE"/>
    <property type="match status" value="1"/>
</dbReference>
<evidence type="ECO:0000256" key="8">
    <source>
        <dbReference type="SAM" id="MobiDB-lite"/>
    </source>
</evidence>
<feature type="compositionally biased region" description="Acidic residues" evidence="8">
    <location>
        <begin position="34"/>
        <end position="45"/>
    </location>
</feature>
<dbReference type="PANTHER" id="PTHR37823:SF3">
    <property type="entry name" value="CYTOCHROME C-551"/>
    <property type="match status" value="1"/>
</dbReference>
<keyword evidence="2 6" id="KW-0349">Heme</keyword>
<dbReference type="InterPro" id="IPR051811">
    <property type="entry name" value="Cytochrome_c550/c551-like"/>
</dbReference>
<evidence type="ECO:0000256" key="9">
    <source>
        <dbReference type="SAM" id="Phobius"/>
    </source>
</evidence>
<dbReference type="GO" id="GO:0020037">
    <property type="term" value="F:heme binding"/>
    <property type="evidence" value="ECO:0007669"/>
    <property type="project" value="InterPro"/>
</dbReference>
<accession>A0A1I0V3F6</accession>
<feature type="region of interest" description="Disordered" evidence="8">
    <location>
        <begin position="33"/>
        <end position="64"/>
    </location>
</feature>
<evidence type="ECO:0000256" key="2">
    <source>
        <dbReference type="ARBA" id="ARBA00022617"/>
    </source>
</evidence>
<evidence type="ECO:0000256" key="7">
    <source>
        <dbReference type="PIRSR" id="PIRSR000025-2"/>
    </source>
</evidence>
<gene>
    <name evidence="11" type="ORF">SAMN04488072_101132</name>
</gene>
<dbReference type="PIRSF" id="PIRSF000025">
    <property type="entry name" value="Cytc_Bsub_c550"/>
    <property type="match status" value="1"/>
</dbReference>
<proteinExistence type="predicted"/>
<feature type="binding site" description="covalent" evidence="6">
    <location>
        <position position="71"/>
    </location>
    <ligand>
        <name>heme c</name>
        <dbReference type="ChEBI" id="CHEBI:61717"/>
    </ligand>
</feature>
<dbReference type="InterPro" id="IPR036909">
    <property type="entry name" value="Cyt_c-like_dom_sf"/>
</dbReference>
<dbReference type="InterPro" id="IPR012218">
    <property type="entry name" value="Cyt_c_BACSU-c550-type"/>
</dbReference>
<feature type="transmembrane region" description="Helical" evidence="9">
    <location>
        <begin position="6"/>
        <end position="28"/>
    </location>
</feature>
<dbReference type="STRING" id="237679.SAMN04488072_101132"/>
<feature type="binding site" description="axial binding residue" evidence="7">
    <location>
        <position position="112"/>
    </location>
    <ligand>
        <name>heme c</name>
        <dbReference type="ChEBI" id="CHEBI:61717"/>
    </ligand>
    <ligandPart>
        <name>Fe</name>
        <dbReference type="ChEBI" id="CHEBI:18248"/>
    </ligandPart>
</feature>
<dbReference type="PROSITE" id="PS51007">
    <property type="entry name" value="CYTC"/>
    <property type="match status" value="1"/>
</dbReference>
<dbReference type="AlphaFoldDB" id="A0A1I0V3F6"/>
<dbReference type="GO" id="GO:0009055">
    <property type="term" value="F:electron transfer activity"/>
    <property type="evidence" value="ECO:0007669"/>
    <property type="project" value="InterPro"/>
</dbReference>
<evidence type="ECO:0000313" key="11">
    <source>
        <dbReference type="EMBL" id="SFA70587.1"/>
    </source>
</evidence>
<dbReference type="InterPro" id="IPR054780">
    <property type="entry name" value="Cytochro_C550_firm"/>
</dbReference>
<feature type="binding site" description="axial binding residue" evidence="7">
    <location>
        <position position="75"/>
    </location>
    <ligand>
        <name>heme c</name>
        <dbReference type="ChEBI" id="CHEBI:61717"/>
    </ligand>
    <ligandPart>
        <name>Fe</name>
        <dbReference type="ChEBI" id="CHEBI:18248"/>
    </ligandPart>
</feature>
<evidence type="ECO:0000256" key="3">
    <source>
        <dbReference type="ARBA" id="ARBA00022723"/>
    </source>
</evidence>
<dbReference type="InterPro" id="IPR009056">
    <property type="entry name" value="Cyt_c-like_dom"/>
</dbReference>
<evidence type="ECO:0000259" key="10">
    <source>
        <dbReference type="PROSITE" id="PS51007"/>
    </source>
</evidence>
<evidence type="ECO:0000256" key="1">
    <source>
        <dbReference type="ARBA" id="ARBA00022448"/>
    </source>
</evidence>
<keyword evidence="9" id="KW-1133">Transmembrane helix</keyword>
<dbReference type="Proteomes" id="UP000198642">
    <property type="component" value="Unassembled WGS sequence"/>
</dbReference>
<dbReference type="SUPFAM" id="SSF46626">
    <property type="entry name" value="Cytochrome c"/>
    <property type="match status" value="1"/>
</dbReference>
<sequence>MQKNPVIPYALIAGIGILLVIVVSFVGLDQQEAIQEEENGEEQGEQQDNQSEGGGEGETAADGEEIFQSNCASCHGQDLSGAAGPALDTVGSKYSQEEIEQIIAEGFPDAGMPGGLVQGEEAQAVAQWLSEQQ</sequence>
<dbReference type="Pfam" id="PF13442">
    <property type="entry name" value="Cytochrome_CBB3"/>
    <property type="match status" value="1"/>
</dbReference>
<feature type="domain" description="Cytochrome c" evidence="10">
    <location>
        <begin position="58"/>
        <end position="133"/>
    </location>
</feature>
<keyword evidence="9" id="KW-0812">Transmembrane</keyword>
<keyword evidence="5 7" id="KW-0408">Iron</keyword>
<dbReference type="RefSeq" id="WP_090232138.1">
    <property type="nucleotide sequence ID" value="NZ_FOJW01000001.1"/>
</dbReference>
<dbReference type="GO" id="GO:0016020">
    <property type="term" value="C:membrane"/>
    <property type="evidence" value="ECO:0007669"/>
    <property type="project" value="InterPro"/>
</dbReference>
<keyword evidence="9" id="KW-0472">Membrane</keyword>
<keyword evidence="4" id="KW-0249">Electron transport</keyword>
<comment type="PTM">
    <text evidence="6">Binds 1 heme c group covalently per subunit.</text>
</comment>
<dbReference type="OrthoDB" id="7933886at2"/>
<evidence type="ECO:0000256" key="5">
    <source>
        <dbReference type="ARBA" id="ARBA00023004"/>
    </source>
</evidence>
<dbReference type="GO" id="GO:0005506">
    <property type="term" value="F:iron ion binding"/>
    <property type="evidence" value="ECO:0007669"/>
    <property type="project" value="InterPro"/>
</dbReference>
<keyword evidence="1" id="KW-0813">Transport</keyword>
<dbReference type="NCBIfam" id="NF045773">
    <property type="entry name" value="cytochro_C550"/>
    <property type="match status" value="1"/>
</dbReference>
<organism evidence="11 12">
    <name type="scientific">Lentibacillus halodurans</name>
    <dbReference type="NCBI Taxonomy" id="237679"/>
    <lineage>
        <taxon>Bacteria</taxon>
        <taxon>Bacillati</taxon>
        <taxon>Bacillota</taxon>
        <taxon>Bacilli</taxon>
        <taxon>Bacillales</taxon>
        <taxon>Bacillaceae</taxon>
        <taxon>Lentibacillus</taxon>
    </lineage>
</organism>
<feature type="binding site" description="covalent" evidence="6">
    <location>
        <position position="74"/>
    </location>
    <ligand>
        <name>heme c</name>
        <dbReference type="ChEBI" id="CHEBI:61717"/>
    </ligand>
</feature>
<reference evidence="11 12" key="1">
    <citation type="submission" date="2016-10" db="EMBL/GenBank/DDBJ databases">
        <authorList>
            <person name="de Groot N.N."/>
        </authorList>
    </citation>
    <scope>NUCLEOTIDE SEQUENCE [LARGE SCALE GENOMIC DNA]</scope>
    <source>
        <strain evidence="11 12">CGMCC 1.3702</strain>
    </source>
</reference>
<protein>
    <submittedName>
        <fullName evidence="11">Cytochrome c550</fullName>
    </submittedName>
</protein>
<evidence type="ECO:0000256" key="6">
    <source>
        <dbReference type="PIRSR" id="PIRSR000025-1"/>
    </source>
</evidence>
<dbReference type="EMBL" id="FOJW01000001">
    <property type="protein sequence ID" value="SFA70587.1"/>
    <property type="molecule type" value="Genomic_DNA"/>
</dbReference>
<evidence type="ECO:0000256" key="4">
    <source>
        <dbReference type="ARBA" id="ARBA00022982"/>
    </source>
</evidence>
<evidence type="ECO:0000313" key="12">
    <source>
        <dbReference type="Proteomes" id="UP000198642"/>
    </source>
</evidence>
<dbReference type="Gene3D" id="1.10.760.10">
    <property type="entry name" value="Cytochrome c-like domain"/>
    <property type="match status" value="1"/>
</dbReference>